<dbReference type="InterPro" id="IPR000073">
    <property type="entry name" value="AB_hydrolase_1"/>
</dbReference>
<dbReference type="EMBL" id="MASU01000005">
    <property type="protein sequence ID" value="PXY35637.1"/>
    <property type="molecule type" value="Genomic_DNA"/>
</dbReference>
<dbReference type="RefSeq" id="WP_110335643.1">
    <property type="nucleotide sequence ID" value="NZ_JBHVKT010000014.1"/>
</dbReference>
<protein>
    <submittedName>
        <fullName evidence="6">Peptidase</fullName>
    </submittedName>
</protein>
<dbReference type="Pfam" id="PF08386">
    <property type="entry name" value="Abhydrolase_4"/>
    <property type="match status" value="1"/>
</dbReference>
<comment type="similarity">
    <text evidence="1">Belongs to the peptidase S33 family.</text>
</comment>
<sequence>MTLAVVPATASAQGPPKVAWEPCEQARVEQAQGTYSCATYRVPIDHDNAALGTMDLALMRREANKPDQKLGSLFLNPGGPGASGLTMPMSADQFFEPAVLDRFDIIGFDPRGVGDSSPLRCFTTSEDADDVQARLVSVPSTRRQISDALSTYRDYGEFCQRNAGSLLQHMSTEDVARDLDLLRGAVGDEKLNYVGFSYGTLLGATYANLFPEKVRTMVLDGNVDPALRTTDGLRYDRQRAEGFEHALEAFLTECAKARPQCAFGDGNPRQKFDELLRSIRQQPVNLPDGSSVDLNAFISGIGGTLYSPSSFSGLAEDLQQLYGVVKPPPNTTPKVVNARDLGTLLNPKQKPHHDVRPESEYSSDDSYFAVNCADKPFGYPSGQLPEIAARWEKSSPAFGRYQAFADPAACPLWKGGKETYRGPWNAATENPVLVVGNYYDPATRYEFSQRMADELGYSRLLSVNAFGHCILGDSGGVDRAVSDYLVNLTVPPRGKVYQPDTRPFDAPQ</sequence>
<evidence type="ECO:0000259" key="4">
    <source>
        <dbReference type="Pfam" id="PF00561"/>
    </source>
</evidence>
<evidence type="ECO:0000256" key="2">
    <source>
        <dbReference type="ARBA" id="ARBA00022729"/>
    </source>
</evidence>
<dbReference type="InterPro" id="IPR051601">
    <property type="entry name" value="Serine_prot/Carboxylest_S33"/>
</dbReference>
<evidence type="ECO:0000313" key="6">
    <source>
        <dbReference type="EMBL" id="PXY35637.1"/>
    </source>
</evidence>
<accession>A0A318LT97</accession>
<dbReference type="PANTHER" id="PTHR43248:SF29">
    <property type="entry name" value="TRIPEPTIDYL AMINOPEPTIDASE"/>
    <property type="match status" value="1"/>
</dbReference>
<dbReference type="PANTHER" id="PTHR43248">
    <property type="entry name" value="2-SUCCINYL-6-HYDROXY-2,4-CYCLOHEXADIENE-1-CARBOXYLATE SYNTHASE"/>
    <property type="match status" value="1"/>
</dbReference>
<dbReference type="AlphaFoldDB" id="A0A318LT97"/>
<dbReference type="InterPro" id="IPR013595">
    <property type="entry name" value="Pept_S33_TAP-like_C"/>
</dbReference>
<comment type="caution">
    <text evidence="6">The sequence shown here is derived from an EMBL/GenBank/DDBJ whole genome shotgun (WGS) entry which is preliminary data.</text>
</comment>
<keyword evidence="3" id="KW-0378">Hydrolase</keyword>
<organism evidence="6 7">
    <name type="scientific">Prauserella flavalba</name>
    <dbReference type="NCBI Taxonomy" id="1477506"/>
    <lineage>
        <taxon>Bacteria</taxon>
        <taxon>Bacillati</taxon>
        <taxon>Actinomycetota</taxon>
        <taxon>Actinomycetes</taxon>
        <taxon>Pseudonocardiales</taxon>
        <taxon>Pseudonocardiaceae</taxon>
        <taxon>Prauserella</taxon>
    </lineage>
</organism>
<evidence type="ECO:0000313" key="7">
    <source>
        <dbReference type="Proteomes" id="UP000247892"/>
    </source>
</evidence>
<proteinExistence type="inferred from homology"/>
<evidence type="ECO:0000256" key="1">
    <source>
        <dbReference type="ARBA" id="ARBA00010088"/>
    </source>
</evidence>
<keyword evidence="2" id="KW-0732">Signal</keyword>
<feature type="domain" description="Peptidase S33 tripeptidyl aminopeptidase-like C-terminal" evidence="5">
    <location>
        <begin position="396"/>
        <end position="495"/>
    </location>
</feature>
<dbReference type="Proteomes" id="UP000247892">
    <property type="component" value="Unassembled WGS sequence"/>
</dbReference>
<evidence type="ECO:0000256" key="3">
    <source>
        <dbReference type="ARBA" id="ARBA00022801"/>
    </source>
</evidence>
<reference evidence="6 7" key="1">
    <citation type="submission" date="2016-07" db="EMBL/GenBank/DDBJ databases">
        <title>Draft genome sequence of Prauserella sp. YIM 121212, isolated from alkaline soil.</title>
        <authorList>
            <person name="Ruckert C."/>
            <person name="Albersmeier A."/>
            <person name="Jiang C.-L."/>
            <person name="Jiang Y."/>
            <person name="Kalinowski J."/>
            <person name="Schneider O."/>
            <person name="Winkler A."/>
            <person name="Zotchev S.B."/>
        </authorList>
    </citation>
    <scope>NUCLEOTIDE SEQUENCE [LARGE SCALE GENOMIC DNA]</scope>
    <source>
        <strain evidence="6 7">YIM 121212</strain>
    </source>
</reference>
<name>A0A318LT97_9PSEU</name>
<dbReference type="Gene3D" id="3.40.50.1820">
    <property type="entry name" value="alpha/beta hydrolase"/>
    <property type="match status" value="1"/>
</dbReference>
<dbReference type="SUPFAM" id="SSF53474">
    <property type="entry name" value="alpha/beta-Hydrolases"/>
    <property type="match status" value="1"/>
</dbReference>
<keyword evidence="7" id="KW-1185">Reference proteome</keyword>
<dbReference type="OrthoDB" id="4006962at2"/>
<dbReference type="InterPro" id="IPR029058">
    <property type="entry name" value="AB_hydrolase_fold"/>
</dbReference>
<dbReference type="GO" id="GO:0016787">
    <property type="term" value="F:hydrolase activity"/>
    <property type="evidence" value="ECO:0007669"/>
    <property type="project" value="UniProtKB-KW"/>
</dbReference>
<evidence type="ECO:0000259" key="5">
    <source>
        <dbReference type="Pfam" id="PF08386"/>
    </source>
</evidence>
<dbReference type="Pfam" id="PF00561">
    <property type="entry name" value="Abhydrolase_1"/>
    <property type="match status" value="1"/>
</dbReference>
<gene>
    <name evidence="6" type="ORF">BA062_09035</name>
</gene>
<feature type="domain" description="AB hydrolase-1" evidence="4">
    <location>
        <begin position="73"/>
        <end position="233"/>
    </location>
</feature>